<evidence type="ECO:0000256" key="2">
    <source>
        <dbReference type="SAM" id="Phobius"/>
    </source>
</evidence>
<dbReference type="AlphaFoldDB" id="A0AAE3KUJ8"/>
<keyword evidence="2" id="KW-1133">Transmembrane helix</keyword>
<feature type="domain" description="CCDC81-like prokaryotic HU" evidence="4">
    <location>
        <begin position="1"/>
        <end position="54"/>
    </location>
</feature>
<proteinExistence type="predicted"/>
<dbReference type="Pfam" id="PF05036">
    <property type="entry name" value="SPOR"/>
    <property type="match status" value="1"/>
</dbReference>
<feature type="region of interest" description="Disordered" evidence="1">
    <location>
        <begin position="229"/>
        <end position="256"/>
    </location>
</feature>
<name>A0AAE3KUJ8_9BACT</name>
<dbReference type="InterPro" id="IPR036680">
    <property type="entry name" value="SPOR-like_sf"/>
</dbReference>
<dbReference type="InterPro" id="IPR040495">
    <property type="entry name" value="HU-CCDC81_bac_1"/>
</dbReference>
<feature type="transmembrane region" description="Helical" evidence="2">
    <location>
        <begin position="171"/>
        <end position="191"/>
    </location>
</feature>
<keyword evidence="2" id="KW-0472">Membrane</keyword>
<protein>
    <submittedName>
        <fullName evidence="5">SPOR domain-containing protein</fullName>
    </submittedName>
</protein>
<evidence type="ECO:0000256" key="1">
    <source>
        <dbReference type="SAM" id="MobiDB-lite"/>
    </source>
</evidence>
<dbReference type="GO" id="GO:0042834">
    <property type="term" value="F:peptidoglycan binding"/>
    <property type="evidence" value="ECO:0007669"/>
    <property type="project" value="InterPro"/>
</dbReference>
<keyword evidence="6" id="KW-1185">Reference proteome</keyword>
<dbReference type="Pfam" id="PF18174">
    <property type="entry name" value="HU-CCDC81_bac_1"/>
    <property type="match status" value="1"/>
</dbReference>
<dbReference type="RefSeq" id="WP_255038695.1">
    <property type="nucleotide sequence ID" value="NZ_RJUF01000180.1"/>
</dbReference>
<gene>
    <name evidence="5" type="ORF">EGI31_18905</name>
</gene>
<dbReference type="Gene3D" id="3.30.70.1070">
    <property type="entry name" value="Sporulation related repeat"/>
    <property type="match status" value="1"/>
</dbReference>
<dbReference type="SUPFAM" id="SSF110997">
    <property type="entry name" value="Sporulation related repeat"/>
    <property type="match status" value="1"/>
</dbReference>
<evidence type="ECO:0000259" key="3">
    <source>
        <dbReference type="Pfam" id="PF05036"/>
    </source>
</evidence>
<sequence length="328" mass="38086">MHSIQHDIHHFIQEQDFLVLPGIGSFLADYSKPYFDKTGEIILPTRSLVFNHLIDRDVDDKLFGLLSKNLNLPIELVKSNYYKFLNHFRSSLVLNNKFEWESLGTFYKNENQEIVFYPERRPENLVEVVENPKAVVSNLVEKEFNNSYVKEEFEAEPKEFLSSKPKNYLKLLLYLVPLFIITSTLAYTIFIKPLNKKSEKKNMVEEIDSLSNLQKEILSDSDVALEDERVISKKDNERTETKKKSERSENDRQDSSRKSHIVGIGIFKVKENVDNLAAYLAENGIPARVRRFGGKYKLFVTASSEEQADEFVKKIEQLTGEKAVYENN</sequence>
<dbReference type="InterPro" id="IPR007730">
    <property type="entry name" value="SPOR-like_dom"/>
</dbReference>
<keyword evidence="2" id="KW-0812">Transmembrane</keyword>
<dbReference type="EMBL" id="RJUF01000180">
    <property type="protein sequence ID" value="MCP9765009.1"/>
    <property type="molecule type" value="Genomic_DNA"/>
</dbReference>
<accession>A0AAE3KUJ8</accession>
<evidence type="ECO:0000313" key="6">
    <source>
        <dbReference type="Proteomes" id="UP001204144"/>
    </source>
</evidence>
<evidence type="ECO:0000313" key="5">
    <source>
        <dbReference type="EMBL" id="MCP9765009.1"/>
    </source>
</evidence>
<organism evidence="5 6">
    <name type="scientific">Lacihabitans soyangensis</name>
    <dbReference type="NCBI Taxonomy" id="869394"/>
    <lineage>
        <taxon>Bacteria</taxon>
        <taxon>Pseudomonadati</taxon>
        <taxon>Bacteroidota</taxon>
        <taxon>Cytophagia</taxon>
        <taxon>Cytophagales</taxon>
        <taxon>Leadbetterellaceae</taxon>
        <taxon>Lacihabitans</taxon>
    </lineage>
</organism>
<evidence type="ECO:0000259" key="4">
    <source>
        <dbReference type="Pfam" id="PF18174"/>
    </source>
</evidence>
<reference evidence="5 6" key="1">
    <citation type="submission" date="2018-11" db="EMBL/GenBank/DDBJ databases">
        <title>Novel bacteria species description.</title>
        <authorList>
            <person name="Han J.-H."/>
        </authorList>
    </citation>
    <scope>NUCLEOTIDE SEQUENCE [LARGE SCALE GENOMIC DNA]</scope>
    <source>
        <strain evidence="5 6">KCTC23259</strain>
    </source>
</reference>
<comment type="caution">
    <text evidence="5">The sequence shown here is derived from an EMBL/GenBank/DDBJ whole genome shotgun (WGS) entry which is preliminary data.</text>
</comment>
<dbReference type="Proteomes" id="UP001204144">
    <property type="component" value="Unassembled WGS sequence"/>
</dbReference>
<feature type="domain" description="SPOR" evidence="3">
    <location>
        <begin position="257"/>
        <end position="321"/>
    </location>
</feature>